<dbReference type="EMBL" id="FIZP01000002">
    <property type="protein sequence ID" value="CZE47020.1"/>
    <property type="molecule type" value="Genomic_DNA"/>
</dbReference>
<evidence type="ECO:0000256" key="1">
    <source>
        <dbReference type="ARBA" id="ARBA00004141"/>
    </source>
</evidence>
<feature type="transmembrane region" description="Helical" evidence="6">
    <location>
        <begin position="44"/>
        <end position="66"/>
    </location>
</feature>
<evidence type="ECO:0000256" key="4">
    <source>
        <dbReference type="ARBA" id="ARBA00022989"/>
    </source>
</evidence>
<keyword evidence="4 6" id="KW-1133">Transmembrane helix</keyword>
<keyword evidence="3" id="KW-0201">Cytochrome c-type biogenesis</keyword>
<keyword evidence="10" id="KW-1185">Reference proteome</keyword>
<evidence type="ECO:0000256" key="6">
    <source>
        <dbReference type="SAM" id="Phobius"/>
    </source>
</evidence>
<organism evidence="9 10">
    <name type="scientific">Campylobacter geochelonis</name>
    <dbReference type="NCBI Taxonomy" id="1780362"/>
    <lineage>
        <taxon>Bacteria</taxon>
        <taxon>Pseudomonadati</taxon>
        <taxon>Campylobacterota</taxon>
        <taxon>Epsilonproteobacteria</taxon>
        <taxon>Campylobacterales</taxon>
        <taxon>Campylobacteraceae</taxon>
        <taxon>Campylobacter</taxon>
    </lineage>
</organism>
<accession>A0A128EDI3</accession>
<dbReference type="PANTHER" id="PTHR30071">
    <property type="entry name" value="HEME EXPORTER PROTEIN C"/>
    <property type="match status" value="1"/>
</dbReference>
<protein>
    <submittedName>
        <fullName evidence="9">CcmF/CcyK/CcsA family cytochrome c biogenesis protein</fullName>
    </submittedName>
</protein>
<dbReference type="Pfam" id="PF05140">
    <property type="entry name" value="ResB"/>
    <property type="match status" value="1"/>
</dbReference>
<evidence type="ECO:0000256" key="3">
    <source>
        <dbReference type="ARBA" id="ARBA00022748"/>
    </source>
</evidence>
<dbReference type="InterPro" id="IPR007816">
    <property type="entry name" value="ResB-like_domain"/>
</dbReference>
<evidence type="ECO:0000313" key="9">
    <source>
        <dbReference type="EMBL" id="CZE47020.1"/>
    </source>
</evidence>
<keyword evidence="5 6" id="KW-0472">Membrane</keyword>
<proteinExistence type="predicted"/>
<evidence type="ECO:0000256" key="2">
    <source>
        <dbReference type="ARBA" id="ARBA00022692"/>
    </source>
</evidence>
<dbReference type="GO" id="GO:0020037">
    <property type="term" value="F:heme binding"/>
    <property type="evidence" value="ECO:0007669"/>
    <property type="project" value="InterPro"/>
</dbReference>
<feature type="transmembrane region" description="Helical" evidence="6">
    <location>
        <begin position="831"/>
        <end position="850"/>
    </location>
</feature>
<keyword evidence="2 6" id="KW-0812">Transmembrane</keyword>
<evidence type="ECO:0000313" key="10">
    <source>
        <dbReference type="Proteomes" id="UP000069632"/>
    </source>
</evidence>
<dbReference type="InterPro" id="IPR002541">
    <property type="entry name" value="Cyt_c_assembly"/>
</dbReference>
<sequence length="1044" mass="118009">MDKPFSSFFSMACMVILLLIFAAFSAIATIVESVSGTDAAWAFIYGADWFGIIQLLLVINLSYNIYRYRLYNIKKLPVFLLHISFIFIFLGAAITRYVGFEGSMHIRENSQTNLISTREVYFQLMARDKDGKKVSKDSAQYISTNSEKNDFSMSIDTDGKDAVLKYKKFVLNGALKWVASPNGEPIVELLFSDQTNKKTLLLKSGDIVEIGDLDVAFNVEPKQKEYMQISLKDGKFYIKTNQNIEYMKMADMSKGVLSKDVEIPFDSLNLYTIDGVNFAPKTLLASAKREVVSLPQTEMGNNAVIADLSYNGDTKEVFTFFGDYPRAFNVGGKEFQVAWSPKMIELPFSLYLKDFEMDRYPGSNSPSGYSSQVVVKDGNLSMDFKIYMNHVLDYDGYRFFQSSYDRDEQGTILSVNKDPGKLPTYFGYFLLTVGMLFNFFNPNSRFLKLSRLIDESSKRESSPKKPEKHTKGKNSAKTIAGLLVALIVGFSTTNLQAYENPPAIDPAHAKSLETLVVQGFDGRMEPFDTLSRDVLNKVYRGEDYKGMSPSAVMLSLIINPDYWRTVPFIKVSDKELKKLLGMPENATHARFGNFYGKDDQNNTYYKLGKIAEEINRKPPGNRTKFDKDVVKVDERLNIFYMAFMSELFKIVPKENDPTNTWYSAYGAFRGIQGDEAKRVSTLLQNYFESVIDAQTSGDWSKANSGLELLKEYQRKVGAAVTPSMNKLNFEVLFNKAQIFQRLTPVYLIAGFMLLIFVFMRMMNPKLNMSFAFKSVYAVNLLAFLIHTTGLALRWYVSGHAPWANAYESLVYIAWSLSLSGIIFSRTSAISLSLTSILAGITLFVAHLSHIDPQITPLQPVLNSYWLTIHVSVITASYGFLGLGSLLGLFTLVLFIIKKSDKNDEISRNILEATRINEMSLILGLCLLTVGNFLGGVWANESWGRYWGWDSKETWSLVTILIYAAVIHMRFIPKVNSQYWFAVASMFSYASVIMTYFGVNFYLSGMHSYAAGESIPVPNVVWISALVMVILSVLAYFKRRYATRL</sequence>
<dbReference type="AlphaFoldDB" id="A0A128EDI3"/>
<evidence type="ECO:0000259" key="7">
    <source>
        <dbReference type="Pfam" id="PF01578"/>
    </source>
</evidence>
<feature type="transmembrane region" description="Helical" evidence="6">
    <location>
        <begin position="917"/>
        <end position="938"/>
    </location>
</feature>
<dbReference type="GO" id="GO:0005886">
    <property type="term" value="C:plasma membrane"/>
    <property type="evidence" value="ECO:0007669"/>
    <property type="project" value="TreeGrafter"/>
</dbReference>
<dbReference type="OrthoDB" id="9814290at2"/>
<dbReference type="Pfam" id="PF01578">
    <property type="entry name" value="Cytochrom_C_asm"/>
    <property type="match status" value="1"/>
</dbReference>
<feature type="transmembrane region" description="Helical" evidence="6">
    <location>
        <begin position="745"/>
        <end position="763"/>
    </location>
</feature>
<feature type="transmembrane region" description="Helical" evidence="6">
    <location>
        <begin position="953"/>
        <end position="971"/>
    </location>
</feature>
<dbReference type="PANTHER" id="PTHR30071:SF1">
    <property type="entry name" value="CYTOCHROME B_B6 PROTEIN-RELATED"/>
    <property type="match status" value="1"/>
</dbReference>
<dbReference type="RefSeq" id="WP_075540076.1">
    <property type="nucleotide sequence ID" value="NZ_CP053844.1"/>
</dbReference>
<evidence type="ECO:0000256" key="5">
    <source>
        <dbReference type="ARBA" id="ARBA00023136"/>
    </source>
</evidence>
<gene>
    <name evidence="9" type="ORF">ERS672216_00675</name>
</gene>
<feature type="transmembrane region" description="Helical" evidence="6">
    <location>
        <begin position="1018"/>
        <end position="1036"/>
    </location>
</feature>
<feature type="transmembrane region" description="Helical" evidence="6">
    <location>
        <begin position="870"/>
        <end position="896"/>
    </location>
</feature>
<feature type="domain" description="Cytochrome c assembly protein" evidence="7">
    <location>
        <begin position="802"/>
        <end position="1006"/>
    </location>
</feature>
<feature type="transmembrane region" description="Helical" evidence="6">
    <location>
        <begin position="78"/>
        <end position="99"/>
    </location>
</feature>
<feature type="domain" description="ResB-like" evidence="8">
    <location>
        <begin position="341"/>
        <end position="408"/>
    </location>
</feature>
<feature type="transmembrane region" description="Helical" evidence="6">
    <location>
        <begin position="775"/>
        <end position="796"/>
    </location>
</feature>
<name>A0A128EDI3_9BACT</name>
<dbReference type="GO" id="GO:0017004">
    <property type="term" value="P:cytochrome complex assembly"/>
    <property type="evidence" value="ECO:0007669"/>
    <property type="project" value="UniProtKB-KW"/>
</dbReference>
<comment type="subcellular location">
    <subcellularLocation>
        <location evidence="1">Membrane</location>
        <topology evidence="1">Multi-pass membrane protein</topology>
    </subcellularLocation>
</comment>
<feature type="transmembrane region" description="Helical" evidence="6">
    <location>
        <begin position="808"/>
        <end position="824"/>
    </location>
</feature>
<dbReference type="Proteomes" id="UP000069632">
    <property type="component" value="Unassembled WGS sequence"/>
</dbReference>
<evidence type="ECO:0000259" key="8">
    <source>
        <dbReference type="Pfam" id="PF05140"/>
    </source>
</evidence>
<dbReference type="InterPro" id="IPR045062">
    <property type="entry name" value="Cyt_c_biogenesis_CcsA/CcmC"/>
</dbReference>
<feature type="transmembrane region" description="Helical" evidence="6">
    <location>
        <begin position="978"/>
        <end position="998"/>
    </location>
</feature>
<reference evidence="9 10" key="1">
    <citation type="submission" date="2016-02" db="EMBL/GenBank/DDBJ databases">
        <authorList>
            <consortium name="Pathogen Informatics"/>
        </authorList>
    </citation>
    <scope>NUCLEOTIDE SEQUENCE [LARGE SCALE GENOMIC DNA]</scope>
    <source>
        <strain evidence="9 10">RC20</strain>
    </source>
</reference>